<dbReference type="Proteomes" id="UP000501868">
    <property type="component" value="Chromosome"/>
</dbReference>
<evidence type="ECO:0008006" key="3">
    <source>
        <dbReference type="Google" id="ProtNLM"/>
    </source>
</evidence>
<evidence type="ECO:0000313" key="1">
    <source>
        <dbReference type="EMBL" id="QIZ07614.1"/>
    </source>
</evidence>
<name>A0A6H1P1Z4_PRIMG</name>
<dbReference type="Gene3D" id="1.20.120.330">
    <property type="entry name" value="Nucleotidyltransferases domain 2"/>
    <property type="match status" value="1"/>
</dbReference>
<dbReference type="AlphaFoldDB" id="A0A6H1P1Z4"/>
<sequence>MELTKEFLEQHSKNCEKDAKESINKFLLETASYDLLQVVLRGHLYIERELTILIKKKLIEPDEYLKNMMFGQKLSLAFALGCVSKEERSTYAKLNELRNGFAHNLEYELTEEVFMNLVNTVGSNLSSLKARYDLFVSKKTDSDLLSKFRYLICLLWVHIKLKVLVFEIDQFIIKTEEAQEIFGQLIKKISSEDI</sequence>
<protein>
    <recommendedName>
        <fullName evidence="3">Mannitol repressor</fullName>
    </recommendedName>
</protein>
<dbReference type="InterPro" id="IPR038026">
    <property type="entry name" value="MtlR-like_sf"/>
</dbReference>
<reference evidence="1 2" key="1">
    <citation type="submission" date="2020-04" db="EMBL/GenBank/DDBJ databases">
        <title>Genome-Wide Identification of 5-Methylcytosine Sites in Bacterial Genomes By High-Throughput Sequencing of MspJI Restriction Fragments.</title>
        <authorList>
            <person name="Wu V."/>
        </authorList>
    </citation>
    <scope>NUCLEOTIDE SEQUENCE [LARGE SCALE GENOMIC DNA]</scope>
    <source>
        <strain evidence="1 2">S2</strain>
    </source>
</reference>
<organism evidence="1 2">
    <name type="scientific">Priestia megaterium</name>
    <name type="common">Bacillus megaterium</name>
    <dbReference type="NCBI Taxonomy" id="1404"/>
    <lineage>
        <taxon>Bacteria</taxon>
        <taxon>Bacillati</taxon>
        <taxon>Bacillota</taxon>
        <taxon>Bacilli</taxon>
        <taxon>Bacillales</taxon>
        <taxon>Bacillaceae</taxon>
        <taxon>Priestia</taxon>
    </lineage>
</organism>
<reference evidence="1 2" key="2">
    <citation type="submission" date="2020-04" db="EMBL/GenBank/DDBJ databases">
        <authorList>
            <person name="Fomenkov A."/>
            <person name="Anton B.P."/>
            <person name="Roberts R.J."/>
        </authorList>
    </citation>
    <scope>NUCLEOTIDE SEQUENCE [LARGE SCALE GENOMIC DNA]</scope>
    <source>
        <strain evidence="1 2">S2</strain>
    </source>
</reference>
<dbReference type="EMBL" id="CP051128">
    <property type="protein sequence ID" value="QIZ07614.1"/>
    <property type="molecule type" value="Genomic_DNA"/>
</dbReference>
<evidence type="ECO:0000313" key="2">
    <source>
        <dbReference type="Proteomes" id="UP000501868"/>
    </source>
</evidence>
<dbReference type="SUPFAM" id="SSF158668">
    <property type="entry name" value="MtlR-like"/>
    <property type="match status" value="1"/>
</dbReference>
<accession>A0A6H1P1Z4</accession>
<proteinExistence type="predicted"/>
<gene>
    <name evidence="1" type="ORF">HFZ78_13455</name>
</gene>